<dbReference type="Proteomes" id="UP000308600">
    <property type="component" value="Unassembled WGS sequence"/>
</dbReference>
<accession>A0ACD2ZZV8</accession>
<proteinExistence type="predicted"/>
<sequence>MVLLCPSVPRLPTPGRDLARTCWDGEPPLFTLVHTPAYALELVKPFRCVLRGNVSDDEFFCGQLGNIGEPNVLDVEDLVYALSLKASSLPFRAMKFQDTVDGLNLVAKRLSRYYDVVHSLVQCCEDGSHIKVQLPVQDKDGFHRILPVFEKDWRIIHSSKWEGRL</sequence>
<reference evidence="1 2" key="1">
    <citation type="journal article" date="2019" name="Nat. Ecol. Evol.">
        <title>Megaphylogeny resolves global patterns of mushroom evolution.</title>
        <authorList>
            <person name="Varga T."/>
            <person name="Krizsan K."/>
            <person name="Foldi C."/>
            <person name="Dima B."/>
            <person name="Sanchez-Garcia M."/>
            <person name="Sanchez-Ramirez S."/>
            <person name="Szollosi G.J."/>
            <person name="Szarkandi J.G."/>
            <person name="Papp V."/>
            <person name="Albert L."/>
            <person name="Andreopoulos W."/>
            <person name="Angelini C."/>
            <person name="Antonin V."/>
            <person name="Barry K.W."/>
            <person name="Bougher N.L."/>
            <person name="Buchanan P."/>
            <person name="Buyck B."/>
            <person name="Bense V."/>
            <person name="Catcheside P."/>
            <person name="Chovatia M."/>
            <person name="Cooper J."/>
            <person name="Damon W."/>
            <person name="Desjardin D."/>
            <person name="Finy P."/>
            <person name="Geml J."/>
            <person name="Haridas S."/>
            <person name="Hughes K."/>
            <person name="Justo A."/>
            <person name="Karasinski D."/>
            <person name="Kautmanova I."/>
            <person name="Kiss B."/>
            <person name="Kocsube S."/>
            <person name="Kotiranta H."/>
            <person name="LaButti K.M."/>
            <person name="Lechner B.E."/>
            <person name="Liimatainen K."/>
            <person name="Lipzen A."/>
            <person name="Lukacs Z."/>
            <person name="Mihaltcheva S."/>
            <person name="Morgado L.N."/>
            <person name="Niskanen T."/>
            <person name="Noordeloos M.E."/>
            <person name="Ohm R.A."/>
            <person name="Ortiz-Santana B."/>
            <person name="Ovrebo C."/>
            <person name="Racz N."/>
            <person name="Riley R."/>
            <person name="Savchenko A."/>
            <person name="Shiryaev A."/>
            <person name="Soop K."/>
            <person name="Spirin V."/>
            <person name="Szebenyi C."/>
            <person name="Tomsovsky M."/>
            <person name="Tulloss R.E."/>
            <person name="Uehling J."/>
            <person name="Grigoriev I.V."/>
            <person name="Vagvolgyi C."/>
            <person name="Papp T."/>
            <person name="Martin F.M."/>
            <person name="Miettinen O."/>
            <person name="Hibbett D.S."/>
            <person name="Nagy L.G."/>
        </authorList>
    </citation>
    <scope>NUCLEOTIDE SEQUENCE [LARGE SCALE GENOMIC DNA]</scope>
    <source>
        <strain evidence="1 2">NL-1719</strain>
    </source>
</reference>
<evidence type="ECO:0000313" key="1">
    <source>
        <dbReference type="EMBL" id="TFK58965.1"/>
    </source>
</evidence>
<dbReference type="EMBL" id="ML209124">
    <property type="protein sequence ID" value="TFK58965.1"/>
    <property type="molecule type" value="Genomic_DNA"/>
</dbReference>
<gene>
    <name evidence="1" type="ORF">BDN72DRAFT_865532</name>
</gene>
<evidence type="ECO:0000313" key="2">
    <source>
        <dbReference type="Proteomes" id="UP000308600"/>
    </source>
</evidence>
<keyword evidence="2" id="KW-1185">Reference proteome</keyword>
<protein>
    <submittedName>
        <fullName evidence="1">Uncharacterized protein</fullName>
    </submittedName>
</protein>
<name>A0ACD2ZZV8_9AGAR</name>
<feature type="non-terminal residue" evidence="1">
    <location>
        <position position="165"/>
    </location>
</feature>
<organism evidence="1 2">
    <name type="scientific">Pluteus cervinus</name>
    <dbReference type="NCBI Taxonomy" id="181527"/>
    <lineage>
        <taxon>Eukaryota</taxon>
        <taxon>Fungi</taxon>
        <taxon>Dikarya</taxon>
        <taxon>Basidiomycota</taxon>
        <taxon>Agaricomycotina</taxon>
        <taxon>Agaricomycetes</taxon>
        <taxon>Agaricomycetidae</taxon>
        <taxon>Agaricales</taxon>
        <taxon>Pluteineae</taxon>
        <taxon>Pluteaceae</taxon>
        <taxon>Pluteus</taxon>
    </lineage>
</organism>